<protein>
    <submittedName>
        <fullName evidence="1">Uncharacterized protein</fullName>
    </submittedName>
</protein>
<dbReference type="EMBL" id="KV722365">
    <property type="protein sequence ID" value="OCH92723.1"/>
    <property type="molecule type" value="Genomic_DNA"/>
</dbReference>
<evidence type="ECO:0000313" key="2">
    <source>
        <dbReference type="Proteomes" id="UP000250043"/>
    </source>
</evidence>
<organism evidence="1 2">
    <name type="scientific">Obba rivulosa</name>
    <dbReference type="NCBI Taxonomy" id="1052685"/>
    <lineage>
        <taxon>Eukaryota</taxon>
        <taxon>Fungi</taxon>
        <taxon>Dikarya</taxon>
        <taxon>Basidiomycota</taxon>
        <taxon>Agaricomycotina</taxon>
        <taxon>Agaricomycetes</taxon>
        <taxon>Polyporales</taxon>
        <taxon>Gelatoporiaceae</taxon>
        <taxon>Obba</taxon>
    </lineage>
</organism>
<sequence length="194" mass="20529">MGPRQDCTSACEKSCTFLRSHLCRERRGRDALIWIGRLLEFYRYICSISGPGTCGFDVSVWYCKSHDVQSCLASHGHRCPRRHTCGERSADAAFFDGKTPAALHVGAAVDSGEAGTVVRVIAAFTDCCAETVVCSASADTQGDKAAAGSGWPTAGGGFQGGPVAIEGDRGEDLHPTRCRLRLAAVSQRGALDSS</sequence>
<dbReference type="AlphaFoldDB" id="A0A8E2AYL7"/>
<name>A0A8E2AYL7_9APHY</name>
<gene>
    <name evidence="1" type="ORF">OBBRIDRAFT_418934</name>
</gene>
<accession>A0A8E2AYL7</accession>
<evidence type="ECO:0000313" key="1">
    <source>
        <dbReference type="EMBL" id="OCH92723.1"/>
    </source>
</evidence>
<reference evidence="1 2" key="1">
    <citation type="submission" date="2016-07" db="EMBL/GenBank/DDBJ databases">
        <title>Draft genome of the white-rot fungus Obba rivulosa 3A-2.</title>
        <authorList>
            <consortium name="DOE Joint Genome Institute"/>
            <person name="Miettinen O."/>
            <person name="Riley R."/>
            <person name="Acob R."/>
            <person name="Barry K."/>
            <person name="Cullen D."/>
            <person name="De Vries R."/>
            <person name="Hainaut M."/>
            <person name="Hatakka A."/>
            <person name="Henrissat B."/>
            <person name="Hilden K."/>
            <person name="Kuo R."/>
            <person name="Labutti K."/>
            <person name="Lipzen A."/>
            <person name="Makela M.R."/>
            <person name="Sandor L."/>
            <person name="Spatafora J.W."/>
            <person name="Grigoriev I.V."/>
            <person name="Hibbett D.S."/>
        </authorList>
    </citation>
    <scope>NUCLEOTIDE SEQUENCE [LARGE SCALE GENOMIC DNA]</scope>
    <source>
        <strain evidence="1 2">3A-2</strain>
    </source>
</reference>
<dbReference type="Proteomes" id="UP000250043">
    <property type="component" value="Unassembled WGS sequence"/>
</dbReference>
<keyword evidence="2" id="KW-1185">Reference proteome</keyword>
<proteinExistence type="predicted"/>